<gene>
    <name evidence="2" type="ORF">IMSHALPRED_007186</name>
</gene>
<keyword evidence="1" id="KW-0175">Coiled coil</keyword>
<accession>A0A8H3FJX3</accession>
<name>A0A8H3FJX3_9LECA</name>
<dbReference type="AlphaFoldDB" id="A0A8H3FJX3"/>
<dbReference type="OrthoDB" id="3886346at2759"/>
<feature type="coiled-coil region" evidence="1">
    <location>
        <begin position="252"/>
        <end position="282"/>
    </location>
</feature>
<comment type="caution">
    <text evidence="2">The sequence shown here is derived from an EMBL/GenBank/DDBJ whole genome shotgun (WGS) entry which is preliminary data.</text>
</comment>
<keyword evidence="3" id="KW-1185">Reference proteome</keyword>
<protein>
    <submittedName>
        <fullName evidence="2">Uncharacterized protein</fullName>
    </submittedName>
</protein>
<organism evidence="2 3">
    <name type="scientific">Imshaugia aleurites</name>
    <dbReference type="NCBI Taxonomy" id="172621"/>
    <lineage>
        <taxon>Eukaryota</taxon>
        <taxon>Fungi</taxon>
        <taxon>Dikarya</taxon>
        <taxon>Ascomycota</taxon>
        <taxon>Pezizomycotina</taxon>
        <taxon>Lecanoromycetes</taxon>
        <taxon>OSLEUM clade</taxon>
        <taxon>Lecanoromycetidae</taxon>
        <taxon>Lecanorales</taxon>
        <taxon>Lecanorineae</taxon>
        <taxon>Parmeliaceae</taxon>
        <taxon>Imshaugia</taxon>
    </lineage>
</organism>
<dbReference type="Proteomes" id="UP000664534">
    <property type="component" value="Unassembled WGS sequence"/>
</dbReference>
<reference evidence="2" key="1">
    <citation type="submission" date="2021-03" db="EMBL/GenBank/DDBJ databases">
        <authorList>
            <person name="Tagirdzhanova G."/>
        </authorList>
    </citation>
    <scope>NUCLEOTIDE SEQUENCE</scope>
</reference>
<proteinExistence type="predicted"/>
<sequence>MASAMDALQSFVHLNDTVPLWLSKLDELTLSVAEHNARFLEMARLGDRLFKQKNLSTESLHQGPLHHYAIDDGGKAAKESDVYVPPNPSHQVLSHASRAWNAANNGGIVRKRKGSNASITSGQHRYRTKSMIVVYYDSAVQESLDSLFRSIASARNNLRKGKTDASFKARMASLGTEQSSYPAAGDFAMLNPKLMRAGLGRRPLGPDLRADEKLSAFDEADKDLEITQTLCEVAAHQFLREGDCRLEIEGMRRKFENCRAIAKREVDRLKEEEAREQEEEEVAAKPVQGKQLLVAKSVEAKVSHPPPLKEVNFTGTGVIEIDDGSDVESAPIDLSAFRSRTRRV</sequence>
<evidence type="ECO:0000313" key="3">
    <source>
        <dbReference type="Proteomes" id="UP000664534"/>
    </source>
</evidence>
<dbReference type="EMBL" id="CAJPDT010000046">
    <property type="protein sequence ID" value="CAF9927326.1"/>
    <property type="molecule type" value="Genomic_DNA"/>
</dbReference>
<evidence type="ECO:0000256" key="1">
    <source>
        <dbReference type="SAM" id="Coils"/>
    </source>
</evidence>
<evidence type="ECO:0000313" key="2">
    <source>
        <dbReference type="EMBL" id="CAF9927326.1"/>
    </source>
</evidence>